<reference evidence="17" key="1">
    <citation type="submission" date="2015-05" db="EMBL/GenBank/DDBJ databases">
        <authorList>
            <consortium name="Pathogen Informatics"/>
        </authorList>
    </citation>
    <scope>NUCLEOTIDE SEQUENCE [LARGE SCALE GENOMIC DNA]</scope>
    <source>
        <strain evidence="11 18">2789STDY5608887</strain>
        <strain evidence="17">L1-83</strain>
    </source>
</reference>
<keyword evidence="4 9" id="KW-0540">Nuclease</keyword>
<dbReference type="RefSeq" id="WP_007890074.1">
    <property type="nucleotide sequence ID" value="NZ_CABJFX010000001.1"/>
</dbReference>
<feature type="binding site" evidence="9">
    <location>
        <position position="131"/>
    </location>
    <ligand>
        <name>Zn(2+)</name>
        <dbReference type="ChEBI" id="CHEBI:29105"/>
        <note>catalytic</note>
    </ligand>
</feature>
<evidence type="ECO:0000313" key="10">
    <source>
        <dbReference type="EMBL" id="CRL35379.1"/>
    </source>
</evidence>
<comment type="similarity">
    <text evidence="1 9">Belongs to the endoribonuclease YbeY family.</text>
</comment>
<dbReference type="InterPro" id="IPR020549">
    <property type="entry name" value="YbeY_CS"/>
</dbReference>
<dbReference type="HAMAP" id="MF_00009">
    <property type="entry name" value="Endoribonucl_YbeY"/>
    <property type="match status" value="1"/>
</dbReference>
<evidence type="ECO:0000313" key="22">
    <source>
        <dbReference type="Proteomes" id="UP000285820"/>
    </source>
</evidence>
<keyword evidence="5 9" id="KW-0479">Metal-binding</keyword>
<comment type="function">
    <text evidence="9">Single strand-specific metallo-endoribonuclease involved in late-stage 70S ribosome quality control and in maturation of the 3' terminus of the 16S rRNA.</text>
</comment>
<sequence>MTLNFEAEVNVPFDFDVEALAGEVINFTLEHEDFPYEPEVNLTLVDNEGIHAINKEFREIDRPTDVLSFPMLSYENAGDFSKLEDDYDDNFNPDTGEIMLGDIVISVDKVLEQAESYGHTTKREYAFLIVHSMLHLFGYDHMTPEEAAVMEAKQKQILDEMNITR</sequence>
<evidence type="ECO:0000256" key="9">
    <source>
        <dbReference type="HAMAP-Rule" id="MF_00009"/>
    </source>
</evidence>
<dbReference type="EMBL" id="QSFX01000001">
    <property type="protein sequence ID" value="RHA91686.1"/>
    <property type="molecule type" value="Genomic_DNA"/>
</dbReference>
<evidence type="ECO:0000313" key="23">
    <source>
        <dbReference type="Proteomes" id="UP000286271"/>
    </source>
</evidence>
<evidence type="ECO:0000256" key="2">
    <source>
        <dbReference type="ARBA" id="ARBA00022517"/>
    </source>
</evidence>
<keyword evidence="3 9" id="KW-0698">rRNA processing</keyword>
<evidence type="ECO:0000313" key="12">
    <source>
        <dbReference type="EMBL" id="RGQ54363.1"/>
    </source>
</evidence>
<evidence type="ECO:0000313" key="21">
    <source>
        <dbReference type="Proteomes" id="UP000283738"/>
    </source>
</evidence>
<dbReference type="PROSITE" id="PS01306">
    <property type="entry name" value="UPF0054"/>
    <property type="match status" value="1"/>
</dbReference>
<evidence type="ECO:0000313" key="16">
    <source>
        <dbReference type="EMBL" id="RHF87666.1"/>
    </source>
</evidence>
<evidence type="ECO:0000313" key="20">
    <source>
        <dbReference type="Proteomes" id="UP000283701"/>
    </source>
</evidence>
<dbReference type="OrthoDB" id="9807740at2"/>
<dbReference type="EMBL" id="QRTF01000002">
    <property type="protein sequence ID" value="RGQ54363.1"/>
    <property type="molecule type" value="Genomic_DNA"/>
</dbReference>
<evidence type="ECO:0000256" key="5">
    <source>
        <dbReference type="ARBA" id="ARBA00022723"/>
    </source>
</evidence>
<dbReference type="GeneID" id="75164057"/>
<dbReference type="Proteomes" id="UP000283492">
    <property type="component" value="Unassembled WGS sequence"/>
</dbReference>
<evidence type="ECO:0000256" key="4">
    <source>
        <dbReference type="ARBA" id="ARBA00022722"/>
    </source>
</evidence>
<keyword evidence="8 9" id="KW-0862">Zinc</keyword>
<feature type="binding site" evidence="9">
    <location>
        <position position="135"/>
    </location>
    <ligand>
        <name>Zn(2+)</name>
        <dbReference type="ChEBI" id="CHEBI:29105"/>
        <note>catalytic</note>
    </ligand>
</feature>
<keyword evidence="6 9" id="KW-0255">Endonuclease</keyword>
<dbReference type="Proteomes" id="UP000286271">
    <property type="component" value="Unassembled WGS sequence"/>
</dbReference>
<dbReference type="Proteomes" id="UP000283738">
    <property type="component" value="Unassembled WGS sequence"/>
</dbReference>
<dbReference type="EMBL" id="QRHP01000001">
    <property type="protein sequence ID" value="RHF87666.1"/>
    <property type="molecule type" value="Genomic_DNA"/>
</dbReference>
<dbReference type="PANTHER" id="PTHR46986">
    <property type="entry name" value="ENDORIBONUCLEASE YBEY, CHLOROPLASTIC"/>
    <property type="match status" value="1"/>
</dbReference>
<dbReference type="Proteomes" id="UP000285820">
    <property type="component" value="Unassembled WGS sequence"/>
</dbReference>
<evidence type="ECO:0000313" key="18">
    <source>
        <dbReference type="Proteomes" id="UP000095453"/>
    </source>
</evidence>
<dbReference type="EMBL" id="CYXX01000001">
    <property type="protein sequence ID" value="CUM70431.1"/>
    <property type="molecule type" value="Genomic_DNA"/>
</dbReference>
<dbReference type="Pfam" id="PF02130">
    <property type="entry name" value="YbeY"/>
    <property type="match status" value="1"/>
</dbReference>
<keyword evidence="7 9" id="KW-0378">Hydrolase</keyword>
<dbReference type="EC" id="3.1.-.-" evidence="9"/>
<organism evidence="10 17">
    <name type="scientific">Roseburia inulinivorans</name>
    <dbReference type="NCBI Taxonomy" id="360807"/>
    <lineage>
        <taxon>Bacteria</taxon>
        <taxon>Bacillati</taxon>
        <taxon>Bacillota</taxon>
        <taxon>Clostridia</taxon>
        <taxon>Lachnospirales</taxon>
        <taxon>Lachnospiraceae</taxon>
        <taxon>Roseburia</taxon>
    </lineage>
</organism>
<evidence type="ECO:0000313" key="13">
    <source>
        <dbReference type="EMBL" id="RGR71491.1"/>
    </source>
</evidence>
<name>A0A0M6WG05_9FIRM</name>
<evidence type="ECO:0000256" key="1">
    <source>
        <dbReference type="ARBA" id="ARBA00010875"/>
    </source>
</evidence>
<feature type="binding site" evidence="9">
    <location>
        <position position="141"/>
    </location>
    <ligand>
        <name>Zn(2+)</name>
        <dbReference type="ChEBI" id="CHEBI:29105"/>
        <note>catalytic</note>
    </ligand>
</feature>
<dbReference type="EMBL" id="CVRS01000060">
    <property type="protein sequence ID" value="CRL35379.1"/>
    <property type="molecule type" value="Genomic_DNA"/>
</dbReference>
<reference evidence="19 20" key="3">
    <citation type="submission" date="2018-08" db="EMBL/GenBank/DDBJ databases">
        <title>A genome reference for cultivated species of the human gut microbiota.</title>
        <authorList>
            <person name="Zou Y."/>
            <person name="Xue W."/>
            <person name="Luo G."/>
        </authorList>
    </citation>
    <scope>NUCLEOTIDE SEQUENCE [LARGE SCALE GENOMIC DNA]</scope>
    <source>
        <strain evidence="13 22">AF24-4</strain>
        <strain evidence="12 21">AF28-15</strain>
        <strain evidence="16 20">AM23-23AC</strain>
        <strain evidence="15 23">AM27-11</strain>
        <strain evidence="14 19">AM42-1AC</strain>
    </source>
</reference>
<evidence type="ECO:0000256" key="3">
    <source>
        <dbReference type="ARBA" id="ARBA00022552"/>
    </source>
</evidence>
<evidence type="ECO:0000313" key="19">
    <source>
        <dbReference type="Proteomes" id="UP000283492"/>
    </source>
</evidence>
<comment type="cofactor">
    <cofactor evidence="9">
        <name>Zn(2+)</name>
        <dbReference type="ChEBI" id="CHEBI:29105"/>
    </cofactor>
    <text evidence="9">Binds 1 zinc ion.</text>
</comment>
<dbReference type="GO" id="GO:0004222">
    <property type="term" value="F:metalloendopeptidase activity"/>
    <property type="evidence" value="ECO:0007669"/>
    <property type="project" value="InterPro"/>
</dbReference>
<dbReference type="GO" id="GO:0004521">
    <property type="term" value="F:RNA endonuclease activity"/>
    <property type="evidence" value="ECO:0007669"/>
    <property type="project" value="UniProtKB-UniRule"/>
</dbReference>
<dbReference type="Gene3D" id="3.40.390.30">
    <property type="entry name" value="Metalloproteases ('zincins'), catalytic domain"/>
    <property type="match status" value="1"/>
</dbReference>
<evidence type="ECO:0000313" key="11">
    <source>
        <dbReference type="EMBL" id="CUM70431.1"/>
    </source>
</evidence>
<gene>
    <name evidence="9" type="primary">ybeY</name>
    <name evidence="16" type="ORF">DW654_02665</name>
    <name evidence="15" type="ORF">DW707_02820</name>
    <name evidence="14" type="ORF">DW914_00355</name>
    <name evidence="13" type="ORF">DWY29_01315</name>
    <name evidence="12" type="ORF">DWY96_01935</name>
    <name evidence="11" type="ORF">ERS852444_00080</name>
    <name evidence="10" type="ORF">RIL183_16711</name>
</gene>
<dbReference type="NCBIfam" id="TIGR00043">
    <property type="entry name" value="rRNA maturation RNase YbeY"/>
    <property type="match status" value="1"/>
</dbReference>
<keyword evidence="2 9" id="KW-0690">Ribosome biogenesis</keyword>
<reference evidence="10" key="2">
    <citation type="submission" date="2015-05" db="EMBL/GenBank/DDBJ databases">
        <authorList>
            <person name="Wang D.B."/>
            <person name="Wang M."/>
        </authorList>
    </citation>
    <scope>NUCLEOTIDE SEQUENCE [LARGE SCALE GENOMIC DNA]</scope>
    <source>
        <strain evidence="10">L1-83</strain>
    </source>
</reference>
<proteinExistence type="inferred from homology"/>
<keyword evidence="17" id="KW-1185">Reference proteome</keyword>
<evidence type="ECO:0000256" key="8">
    <source>
        <dbReference type="ARBA" id="ARBA00022833"/>
    </source>
</evidence>
<dbReference type="InterPro" id="IPR023091">
    <property type="entry name" value="MetalPrtase_cat_dom_sf_prd"/>
</dbReference>
<keyword evidence="9" id="KW-0963">Cytoplasm</keyword>
<dbReference type="GO" id="GO:0005737">
    <property type="term" value="C:cytoplasm"/>
    <property type="evidence" value="ECO:0007669"/>
    <property type="project" value="UniProtKB-SubCell"/>
</dbReference>
<evidence type="ECO:0000313" key="15">
    <source>
        <dbReference type="EMBL" id="RHE99622.1"/>
    </source>
</evidence>
<dbReference type="SUPFAM" id="SSF55486">
    <property type="entry name" value="Metalloproteases ('zincins'), catalytic domain"/>
    <property type="match status" value="1"/>
</dbReference>
<dbReference type="Proteomes" id="UP000095453">
    <property type="component" value="Unassembled WGS sequence"/>
</dbReference>
<dbReference type="EMBL" id="QSKW01000003">
    <property type="protein sequence ID" value="RHE99622.1"/>
    <property type="molecule type" value="Genomic_DNA"/>
</dbReference>
<dbReference type="InterPro" id="IPR002036">
    <property type="entry name" value="YbeY"/>
</dbReference>
<dbReference type="Proteomes" id="UP000049828">
    <property type="component" value="Unassembled WGS sequence"/>
</dbReference>
<dbReference type="AlphaFoldDB" id="A0A0M6WG05"/>
<protein>
    <recommendedName>
        <fullName evidence="9">Endoribonuclease YbeY</fullName>
        <ecNumber evidence="9">3.1.-.-</ecNumber>
    </recommendedName>
</protein>
<evidence type="ECO:0000256" key="6">
    <source>
        <dbReference type="ARBA" id="ARBA00022759"/>
    </source>
</evidence>
<dbReference type="STRING" id="360807.ERS852392_01464"/>
<evidence type="ECO:0000256" key="7">
    <source>
        <dbReference type="ARBA" id="ARBA00022801"/>
    </source>
</evidence>
<dbReference type="PANTHER" id="PTHR46986:SF1">
    <property type="entry name" value="ENDORIBONUCLEASE YBEY, CHLOROPLASTIC"/>
    <property type="match status" value="1"/>
</dbReference>
<dbReference type="GO" id="GO:0006364">
    <property type="term" value="P:rRNA processing"/>
    <property type="evidence" value="ECO:0007669"/>
    <property type="project" value="UniProtKB-UniRule"/>
</dbReference>
<dbReference type="Proteomes" id="UP000283701">
    <property type="component" value="Unassembled WGS sequence"/>
</dbReference>
<accession>A0A0M6WG05</accession>
<dbReference type="GO" id="GO:0008270">
    <property type="term" value="F:zinc ion binding"/>
    <property type="evidence" value="ECO:0007669"/>
    <property type="project" value="UniProtKB-UniRule"/>
</dbReference>
<comment type="subcellular location">
    <subcellularLocation>
        <location evidence="9">Cytoplasm</location>
    </subcellularLocation>
</comment>
<dbReference type="EMBL" id="QRUN01000001">
    <property type="protein sequence ID" value="RGR71491.1"/>
    <property type="molecule type" value="Genomic_DNA"/>
</dbReference>
<evidence type="ECO:0000313" key="17">
    <source>
        <dbReference type="Proteomes" id="UP000049828"/>
    </source>
</evidence>
<evidence type="ECO:0000313" key="14">
    <source>
        <dbReference type="EMBL" id="RHA91686.1"/>
    </source>
</evidence>